<feature type="region of interest" description="Disordered" evidence="1">
    <location>
        <begin position="70"/>
        <end position="107"/>
    </location>
</feature>
<name>A0A9D4BZS9_DREPO</name>
<accession>A0A9D4BZS9</accession>
<evidence type="ECO:0000256" key="1">
    <source>
        <dbReference type="SAM" id="MobiDB-lite"/>
    </source>
</evidence>
<evidence type="ECO:0000313" key="3">
    <source>
        <dbReference type="Proteomes" id="UP000828390"/>
    </source>
</evidence>
<evidence type="ECO:0000313" key="2">
    <source>
        <dbReference type="EMBL" id="KAH3714641.1"/>
    </source>
</evidence>
<dbReference type="AlphaFoldDB" id="A0A9D4BZS9"/>
<keyword evidence="3" id="KW-1185">Reference proteome</keyword>
<dbReference type="EMBL" id="JAIWYP010000013">
    <property type="protein sequence ID" value="KAH3714641.1"/>
    <property type="molecule type" value="Genomic_DNA"/>
</dbReference>
<comment type="caution">
    <text evidence="2">The sequence shown here is derived from an EMBL/GenBank/DDBJ whole genome shotgun (WGS) entry which is preliminary data.</text>
</comment>
<reference evidence="2" key="1">
    <citation type="journal article" date="2019" name="bioRxiv">
        <title>The Genome of the Zebra Mussel, Dreissena polymorpha: A Resource for Invasive Species Research.</title>
        <authorList>
            <person name="McCartney M.A."/>
            <person name="Auch B."/>
            <person name="Kono T."/>
            <person name="Mallez S."/>
            <person name="Zhang Y."/>
            <person name="Obille A."/>
            <person name="Becker A."/>
            <person name="Abrahante J.E."/>
            <person name="Garbe J."/>
            <person name="Badalamenti J.P."/>
            <person name="Herman A."/>
            <person name="Mangelson H."/>
            <person name="Liachko I."/>
            <person name="Sullivan S."/>
            <person name="Sone E.D."/>
            <person name="Koren S."/>
            <person name="Silverstein K.A.T."/>
            <person name="Beckman K.B."/>
            <person name="Gohl D.M."/>
        </authorList>
    </citation>
    <scope>NUCLEOTIDE SEQUENCE</scope>
    <source>
        <strain evidence="2">Duluth1</strain>
        <tissue evidence="2">Whole animal</tissue>
    </source>
</reference>
<gene>
    <name evidence="2" type="ORF">DPMN_057330</name>
</gene>
<dbReference type="Proteomes" id="UP000828390">
    <property type="component" value="Unassembled WGS sequence"/>
</dbReference>
<reference evidence="2" key="2">
    <citation type="submission" date="2020-11" db="EMBL/GenBank/DDBJ databases">
        <authorList>
            <person name="McCartney M.A."/>
            <person name="Auch B."/>
            <person name="Kono T."/>
            <person name="Mallez S."/>
            <person name="Becker A."/>
            <person name="Gohl D.M."/>
            <person name="Silverstein K.A.T."/>
            <person name="Koren S."/>
            <person name="Bechman K.B."/>
            <person name="Herman A."/>
            <person name="Abrahante J.E."/>
            <person name="Garbe J."/>
        </authorList>
    </citation>
    <scope>NUCLEOTIDE SEQUENCE</scope>
    <source>
        <strain evidence="2">Duluth1</strain>
        <tissue evidence="2">Whole animal</tissue>
    </source>
</reference>
<feature type="compositionally biased region" description="Pro residues" evidence="1">
    <location>
        <begin position="98"/>
        <end position="107"/>
    </location>
</feature>
<protein>
    <submittedName>
        <fullName evidence="2">Uncharacterized protein</fullName>
    </submittedName>
</protein>
<sequence length="107" mass="12191">MLISWATSKFIELISPANMLLDTKVLYLTLKKAFFQDTKGHNSVINRWFTMPFGVHHPLIHIYTQTKFQGNPPKQIQDMAPDTKVPDGRTDGQRQNNIPPPMAGDKN</sequence>
<proteinExistence type="predicted"/>
<organism evidence="2 3">
    <name type="scientific">Dreissena polymorpha</name>
    <name type="common">Zebra mussel</name>
    <name type="synonym">Mytilus polymorpha</name>
    <dbReference type="NCBI Taxonomy" id="45954"/>
    <lineage>
        <taxon>Eukaryota</taxon>
        <taxon>Metazoa</taxon>
        <taxon>Spiralia</taxon>
        <taxon>Lophotrochozoa</taxon>
        <taxon>Mollusca</taxon>
        <taxon>Bivalvia</taxon>
        <taxon>Autobranchia</taxon>
        <taxon>Heteroconchia</taxon>
        <taxon>Euheterodonta</taxon>
        <taxon>Imparidentia</taxon>
        <taxon>Neoheterodontei</taxon>
        <taxon>Myida</taxon>
        <taxon>Dreissenoidea</taxon>
        <taxon>Dreissenidae</taxon>
        <taxon>Dreissena</taxon>
    </lineage>
</organism>